<comment type="caution">
    <text evidence="4">The sequence shown here is derived from an EMBL/GenBank/DDBJ whole genome shotgun (WGS) entry which is preliminary data.</text>
</comment>
<accession>A0ABW4P154</accession>
<dbReference type="Proteomes" id="UP001597286">
    <property type="component" value="Unassembled WGS sequence"/>
</dbReference>
<keyword evidence="1 2" id="KW-0238">DNA-binding</keyword>
<dbReference type="SUPFAM" id="SSF46689">
    <property type="entry name" value="Homeodomain-like"/>
    <property type="match status" value="1"/>
</dbReference>
<dbReference type="PANTHER" id="PTHR30055:SF226">
    <property type="entry name" value="HTH-TYPE TRANSCRIPTIONAL REGULATOR PKSA"/>
    <property type="match status" value="1"/>
</dbReference>
<evidence type="ECO:0000313" key="5">
    <source>
        <dbReference type="Proteomes" id="UP001597286"/>
    </source>
</evidence>
<reference evidence="5" key="1">
    <citation type="journal article" date="2019" name="Int. J. Syst. Evol. Microbiol.">
        <title>The Global Catalogue of Microorganisms (GCM) 10K type strain sequencing project: providing services to taxonomists for standard genome sequencing and annotation.</title>
        <authorList>
            <consortium name="The Broad Institute Genomics Platform"/>
            <consortium name="The Broad Institute Genome Sequencing Center for Infectious Disease"/>
            <person name="Wu L."/>
            <person name="Ma J."/>
        </authorList>
    </citation>
    <scope>NUCLEOTIDE SEQUENCE [LARGE SCALE GENOMIC DNA]</scope>
    <source>
        <strain evidence="5">DT72</strain>
    </source>
</reference>
<dbReference type="RefSeq" id="WP_378484614.1">
    <property type="nucleotide sequence ID" value="NZ_JBHUFB010000009.1"/>
</dbReference>
<dbReference type="EMBL" id="JBHUFB010000009">
    <property type="protein sequence ID" value="MFD1812094.1"/>
    <property type="molecule type" value="Genomic_DNA"/>
</dbReference>
<dbReference type="InterPro" id="IPR036271">
    <property type="entry name" value="Tet_transcr_reg_TetR-rel_C_sf"/>
</dbReference>
<sequence>MSAAKSSRSYGGRSVAERRAERRARFLDAALTVFADQSYVRSTISAICAEAGLSRRQFYEEFGGREEVLVALYDQIQQEAGAAIAGAYDAAEPDLWRAAATVMTAYVTAIGTDARRAKIAFVEVVGVSDEVERHRLAQRRAWGEMFESLVAGLVGPDVRPAGGYEMAATAFIGAVNGLVHQWSITEPRTPVTDLVEVLSTVLVALVTPGHQDG</sequence>
<evidence type="ECO:0000256" key="1">
    <source>
        <dbReference type="ARBA" id="ARBA00023125"/>
    </source>
</evidence>
<dbReference type="InterPro" id="IPR009057">
    <property type="entry name" value="Homeodomain-like_sf"/>
</dbReference>
<feature type="DNA-binding region" description="H-T-H motif" evidence="2">
    <location>
        <begin position="43"/>
        <end position="62"/>
    </location>
</feature>
<dbReference type="PRINTS" id="PR00455">
    <property type="entry name" value="HTHTETR"/>
</dbReference>
<evidence type="ECO:0000313" key="4">
    <source>
        <dbReference type="EMBL" id="MFD1812094.1"/>
    </source>
</evidence>
<evidence type="ECO:0000259" key="3">
    <source>
        <dbReference type="PROSITE" id="PS50977"/>
    </source>
</evidence>
<protein>
    <submittedName>
        <fullName evidence="4">TetR/AcrR family transcriptional regulator</fullName>
    </submittedName>
</protein>
<gene>
    <name evidence="4" type="ORF">ACFSJG_07710</name>
</gene>
<dbReference type="InterPro" id="IPR050109">
    <property type="entry name" value="HTH-type_TetR-like_transc_reg"/>
</dbReference>
<dbReference type="SUPFAM" id="SSF48498">
    <property type="entry name" value="Tetracyclin repressor-like, C-terminal domain"/>
    <property type="match status" value="1"/>
</dbReference>
<keyword evidence="5" id="KW-1185">Reference proteome</keyword>
<dbReference type="PROSITE" id="PS50977">
    <property type="entry name" value="HTH_TETR_2"/>
    <property type="match status" value="1"/>
</dbReference>
<dbReference type="InterPro" id="IPR001647">
    <property type="entry name" value="HTH_TetR"/>
</dbReference>
<name>A0ABW4P154_9NOCA</name>
<dbReference type="Pfam" id="PF00440">
    <property type="entry name" value="TetR_N"/>
    <property type="match status" value="1"/>
</dbReference>
<proteinExistence type="predicted"/>
<dbReference type="Gene3D" id="1.10.357.10">
    <property type="entry name" value="Tetracycline Repressor, domain 2"/>
    <property type="match status" value="1"/>
</dbReference>
<evidence type="ECO:0000256" key="2">
    <source>
        <dbReference type="PROSITE-ProRule" id="PRU00335"/>
    </source>
</evidence>
<dbReference type="PANTHER" id="PTHR30055">
    <property type="entry name" value="HTH-TYPE TRANSCRIPTIONAL REGULATOR RUTR"/>
    <property type="match status" value="1"/>
</dbReference>
<feature type="domain" description="HTH tetR-type" evidence="3">
    <location>
        <begin position="20"/>
        <end position="80"/>
    </location>
</feature>
<organism evidence="4 5">
    <name type="scientific">Rhodococcus gannanensis</name>
    <dbReference type="NCBI Taxonomy" id="1960308"/>
    <lineage>
        <taxon>Bacteria</taxon>
        <taxon>Bacillati</taxon>
        <taxon>Actinomycetota</taxon>
        <taxon>Actinomycetes</taxon>
        <taxon>Mycobacteriales</taxon>
        <taxon>Nocardiaceae</taxon>
        <taxon>Rhodococcus</taxon>
    </lineage>
</organism>